<name>A0ABD5LYQ3_9EURY</name>
<keyword evidence="1" id="KW-0472">Membrane</keyword>
<keyword evidence="1" id="KW-0812">Transmembrane</keyword>
<dbReference type="Proteomes" id="UP001567572">
    <property type="component" value="Unassembled WGS sequence"/>
</dbReference>
<reference evidence="2 3" key="1">
    <citation type="submission" date="2024-06" db="EMBL/GenBank/DDBJ databases">
        <title>Halorubrum miltondacostae sp. nov., a potential PHA producer isolated from an inland solar saltern in Rio Maior, Portugal.</title>
        <authorList>
            <person name="Albuquerque L."/>
            <person name="Viver T."/>
            <person name="Barroso C."/>
            <person name="Claudino R."/>
            <person name="Galvan M."/>
            <person name="Simoes G."/>
            <person name="Lobo Da Cunha A."/>
            <person name="Egas C."/>
        </authorList>
    </citation>
    <scope>NUCLEOTIDE SEQUENCE [LARGE SCALE GENOMIC DNA]</scope>
    <source>
        <strain evidence="2 3">RMP-11</strain>
    </source>
</reference>
<proteinExistence type="predicted"/>
<dbReference type="EMBL" id="JBEDNY010000001">
    <property type="protein sequence ID" value="MEZ3163146.1"/>
    <property type="molecule type" value="Genomic_DNA"/>
</dbReference>
<accession>A0ABD5LYQ3</accession>
<dbReference type="RefSeq" id="WP_371160404.1">
    <property type="nucleotide sequence ID" value="NZ_JBEDNX010000001.1"/>
</dbReference>
<protein>
    <submittedName>
        <fullName evidence="2">Uncharacterized protein</fullName>
    </submittedName>
</protein>
<organism evidence="2 3">
    <name type="scientific">Halorubrum miltondacostae</name>
    <dbReference type="NCBI Taxonomy" id="3076378"/>
    <lineage>
        <taxon>Archaea</taxon>
        <taxon>Methanobacteriati</taxon>
        <taxon>Methanobacteriota</taxon>
        <taxon>Stenosarchaea group</taxon>
        <taxon>Halobacteria</taxon>
        <taxon>Halobacteriales</taxon>
        <taxon>Haloferacaceae</taxon>
        <taxon>Halorubrum</taxon>
    </lineage>
</organism>
<evidence type="ECO:0000313" key="3">
    <source>
        <dbReference type="Proteomes" id="UP001567572"/>
    </source>
</evidence>
<gene>
    <name evidence="2" type="ORF">ABNG04_04520</name>
</gene>
<evidence type="ECO:0000313" key="2">
    <source>
        <dbReference type="EMBL" id="MEZ3163146.1"/>
    </source>
</evidence>
<sequence length="43" mass="4712">MGSIDADTVMIGAGVVLSLLAFIEVYTTWRRTQEHEDIEGGDD</sequence>
<keyword evidence="1" id="KW-1133">Transmembrane helix</keyword>
<evidence type="ECO:0000256" key="1">
    <source>
        <dbReference type="SAM" id="Phobius"/>
    </source>
</evidence>
<comment type="caution">
    <text evidence="2">The sequence shown here is derived from an EMBL/GenBank/DDBJ whole genome shotgun (WGS) entry which is preliminary data.</text>
</comment>
<keyword evidence="3" id="KW-1185">Reference proteome</keyword>
<dbReference type="AlphaFoldDB" id="A0ABD5LYQ3"/>
<feature type="transmembrane region" description="Helical" evidence="1">
    <location>
        <begin position="6"/>
        <end position="26"/>
    </location>
</feature>